<dbReference type="Gene3D" id="3.40.50.2000">
    <property type="entry name" value="Glycogen Phosphorylase B"/>
    <property type="match status" value="2"/>
</dbReference>
<organism evidence="3 4">
    <name type="scientific">Thermoflexibacter ruber</name>
    <dbReference type="NCBI Taxonomy" id="1003"/>
    <lineage>
        <taxon>Bacteria</taxon>
        <taxon>Pseudomonadati</taxon>
        <taxon>Bacteroidota</taxon>
        <taxon>Cytophagia</taxon>
        <taxon>Cytophagales</taxon>
        <taxon>Thermoflexibacteraceae</taxon>
        <taxon>Thermoflexibacter</taxon>
    </lineage>
</organism>
<dbReference type="GO" id="GO:0005829">
    <property type="term" value="C:cytosol"/>
    <property type="evidence" value="ECO:0007669"/>
    <property type="project" value="TreeGrafter"/>
</dbReference>
<evidence type="ECO:0000313" key="4">
    <source>
        <dbReference type="Proteomes" id="UP000199513"/>
    </source>
</evidence>
<name>A0A1I2IG06_9BACT</name>
<dbReference type="OrthoDB" id="9768048at2"/>
<keyword evidence="4" id="KW-1185">Reference proteome</keyword>
<evidence type="ECO:0000256" key="2">
    <source>
        <dbReference type="ARBA" id="ARBA00022679"/>
    </source>
</evidence>
<keyword evidence="2 3" id="KW-0808">Transferase</keyword>
<dbReference type="EMBL" id="FONY01000032">
    <property type="protein sequence ID" value="SFF41144.1"/>
    <property type="molecule type" value="Genomic_DNA"/>
</dbReference>
<dbReference type="Pfam" id="PF01075">
    <property type="entry name" value="Glyco_transf_9"/>
    <property type="match status" value="1"/>
</dbReference>
<evidence type="ECO:0000313" key="3">
    <source>
        <dbReference type="EMBL" id="SFF41144.1"/>
    </source>
</evidence>
<accession>A0A1I2IG06</accession>
<dbReference type="PANTHER" id="PTHR30160:SF1">
    <property type="entry name" value="LIPOPOLYSACCHARIDE 1,2-N-ACETYLGLUCOSAMINETRANSFERASE-RELATED"/>
    <property type="match status" value="1"/>
</dbReference>
<reference evidence="4" key="1">
    <citation type="submission" date="2016-10" db="EMBL/GenBank/DDBJ databases">
        <authorList>
            <person name="Varghese N."/>
            <person name="Submissions S."/>
        </authorList>
    </citation>
    <scope>NUCLEOTIDE SEQUENCE [LARGE SCALE GENOMIC DNA]</scope>
    <source>
        <strain>GEY</strain>
        <strain evidence="4">DSM 9560</strain>
    </source>
</reference>
<dbReference type="AlphaFoldDB" id="A0A1I2IG06"/>
<dbReference type="STRING" id="1003.SAMN04488541_10324"/>
<keyword evidence="1" id="KW-0328">Glycosyltransferase</keyword>
<dbReference type="SUPFAM" id="SSF53756">
    <property type="entry name" value="UDP-Glycosyltransferase/glycogen phosphorylase"/>
    <property type="match status" value="1"/>
</dbReference>
<dbReference type="PANTHER" id="PTHR30160">
    <property type="entry name" value="TETRAACYLDISACCHARIDE 4'-KINASE-RELATED"/>
    <property type="match status" value="1"/>
</dbReference>
<dbReference type="RefSeq" id="WP_091548571.1">
    <property type="nucleotide sequence ID" value="NZ_FONY01000032.1"/>
</dbReference>
<protein>
    <submittedName>
        <fullName evidence="3">Heptosyltransferase-2</fullName>
    </submittedName>
</protein>
<dbReference type="GO" id="GO:0009244">
    <property type="term" value="P:lipopolysaccharide core region biosynthetic process"/>
    <property type="evidence" value="ECO:0007669"/>
    <property type="project" value="TreeGrafter"/>
</dbReference>
<dbReference type="GO" id="GO:0008713">
    <property type="term" value="F:ADP-heptose-lipopolysaccharide heptosyltransferase activity"/>
    <property type="evidence" value="ECO:0007669"/>
    <property type="project" value="TreeGrafter"/>
</dbReference>
<proteinExistence type="predicted"/>
<evidence type="ECO:0000256" key="1">
    <source>
        <dbReference type="ARBA" id="ARBA00022676"/>
    </source>
</evidence>
<sequence>MKKILIIQTAFIGDVILATAVIEKLRTYFPDSQIDFLLRKGNESLLTAHPFLHEVIIWDKKNNKYQNWWKILQKVRREKYDLLVNLQRFASMGLFAGLSKAKKIIGFRNNPFAFLFDEKYEHRIGDGTHEVERNQLLITKLTDSHALRPQLYPSLQDEQAAKPFKSKPYICIAPASVWFTKQYPKHKWVELILALPKTLKIYLLGSPSDQALCQAIIQEIKEKTHHEREIENLSGKLSLLASAALMRKAVMNYVNDSAPLHLASAVNAPTCAVFCSTVPEFGFTPLAEESHIVQINNRLSCRPCGLHGQKQCPQHHFRCAEEIQTEQLVRIL</sequence>
<dbReference type="InterPro" id="IPR051199">
    <property type="entry name" value="LPS_LOS_Heptosyltrfase"/>
</dbReference>
<dbReference type="Proteomes" id="UP000199513">
    <property type="component" value="Unassembled WGS sequence"/>
</dbReference>
<dbReference type="CDD" id="cd03789">
    <property type="entry name" value="GT9_LPS_heptosyltransferase"/>
    <property type="match status" value="1"/>
</dbReference>
<dbReference type="InterPro" id="IPR002201">
    <property type="entry name" value="Glyco_trans_9"/>
</dbReference>
<gene>
    <name evidence="3" type="ORF">SAMN04488541_10324</name>
</gene>